<name>A0ABT2BPT5_9BURK</name>
<dbReference type="RefSeq" id="WP_258858001.1">
    <property type="nucleotide sequence ID" value="NZ_JANUGV010000007.1"/>
</dbReference>
<feature type="transmembrane region" description="Helical" evidence="1">
    <location>
        <begin position="17"/>
        <end position="36"/>
    </location>
</feature>
<proteinExistence type="predicted"/>
<evidence type="ECO:0008006" key="4">
    <source>
        <dbReference type="Google" id="ProtNLM"/>
    </source>
</evidence>
<accession>A0ABT2BPT5</accession>
<sequence>MTPIPLPTFIRIVRASAWYDIVVTALFATPWTFALAHEAMSATNQALGGQALPPFGTLQVLIACLMGSVVLVWSVLRLVEPSVRLGRFDGTARFLFSTWMAWALMNTGAPFLWLLLVPEFAWGVVQWWPVAHVGGAGPPPTRSIDARAA</sequence>
<protein>
    <recommendedName>
        <fullName evidence="4">DUF4328 domain-containing protein</fullName>
    </recommendedName>
</protein>
<feature type="transmembrane region" description="Helical" evidence="1">
    <location>
        <begin position="56"/>
        <end position="79"/>
    </location>
</feature>
<evidence type="ECO:0000256" key="1">
    <source>
        <dbReference type="SAM" id="Phobius"/>
    </source>
</evidence>
<organism evidence="2 3">
    <name type="scientific">Massilia solisilvae</name>
    <dbReference type="NCBI Taxonomy" id="1811225"/>
    <lineage>
        <taxon>Bacteria</taxon>
        <taxon>Pseudomonadati</taxon>
        <taxon>Pseudomonadota</taxon>
        <taxon>Betaproteobacteria</taxon>
        <taxon>Burkholderiales</taxon>
        <taxon>Oxalobacteraceae</taxon>
        <taxon>Telluria group</taxon>
        <taxon>Massilia</taxon>
    </lineage>
</organism>
<evidence type="ECO:0000313" key="2">
    <source>
        <dbReference type="EMBL" id="MCS0610411.1"/>
    </source>
</evidence>
<evidence type="ECO:0000313" key="3">
    <source>
        <dbReference type="Proteomes" id="UP001205861"/>
    </source>
</evidence>
<feature type="transmembrane region" description="Helical" evidence="1">
    <location>
        <begin position="91"/>
        <end position="116"/>
    </location>
</feature>
<gene>
    <name evidence="2" type="ORF">NX773_19775</name>
</gene>
<keyword evidence="1" id="KW-1133">Transmembrane helix</keyword>
<keyword evidence="3" id="KW-1185">Reference proteome</keyword>
<dbReference type="Proteomes" id="UP001205861">
    <property type="component" value="Unassembled WGS sequence"/>
</dbReference>
<comment type="caution">
    <text evidence="2">The sequence shown here is derived from an EMBL/GenBank/DDBJ whole genome shotgun (WGS) entry which is preliminary data.</text>
</comment>
<keyword evidence="1" id="KW-0812">Transmembrane</keyword>
<dbReference type="EMBL" id="JANUGV010000007">
    <property type="protein sequence ID" value="MCS0610411.1"/>
    <property type="molecule type" value="Genomic_DNA"/>
</dbReference>
<reference evidence="2 3" key="1">
    <citation type="submission" date="2022-08" db="EMBL/GenBank/DDBJ databases">
        <title>Reclassification of Massilia species as members of the genera Telluria, Duganella, Pseudoduganella, Mokoshia gen. nov. and Zemynaea gen. nov. using orthogonal and non-orthogonal genome-based approaches.</title>
        <authorList>
            <person name="Bowman J.P."/>
        </authorList>
    </citation>
    <scope>NUCLEOTIDE SEQUENCE [LARGE SCALE GENOMIC DNA]</scope>
    <source>
        <strain evidence="2 3">JCM 31607</strain>
    </source>
</reference>
<keyword evidence="1" id="KW-0472">Membrane</keyword>